<reference evidence="2" key="1">
    <citation type="submission" date="2020-02" db="EMBL/GenBank/DDBJ databases">
        <authorList>
            <person name="Meier V. D."/>
        </authorList>
    </citation>
    <scope>NUCLEOTIDE SEQUENCE</scope>
    <source>
        <strain evidence="2">AVDCRST_MAG76</strain>
    </source>
</reference>
<gene>
    <name evidence="2" type="ORF">AVDCRST_MAG76-1962</name>
</gene>
<organism evidence="2">
    <name type="scientific">uncultured Acidimicrobiales bacterium</name>
    <dbReference type="NCBI Taxonomy" id="310071"/>
    <lineage>
        <taxon>Bacteria</taxon>
        <taxon>Bacillati</taxon>
        <taxon>Actinomycetota</taxon>
        <taxon>Acidimicrobiia</taxon>
        <taxon>Acidimicrobiales</taxon>
        <taxon>environmental samples</taxon>
    </lineage>
</organism>
<dbReference type="AlphaFoldDB" id="A0A6J4I7V2"/>
<feature type="domain" description="Methyltransferase FkbM" evidence="1">
    <location>
        <begin position="43"/>
        <end position="179"/>
    </location>
</feature>
<dbReference type="InterPro" id="IPR029063">
    <property type="entry name" value="SAM-dependent_MTases_sf"/>
</dbReference>
<dbReference type="InterPro" id="IPR052514">
    <property type="entry name" value="SAM-dependent_MTase"/>
</dbReference>
<evidence type="ECO:0000313" key="2">
    <source>
        <dbReference type="EMBL" id="CAA9244638.1"/>
    </source>
</evidence>
<dbReference type="Gene3D" id="3.40.50.150">
    <property type="entry name" value="Vaccinia Virus protein VP39"/>
    <property type="match status" value="1"/>
</dbReference>
<dbReference type="NCBIfam" id="TIGR01444">
    <property type="entry name" value="fkbM_fam"/>
    <property type="match status" value="1"/>
</dbReference>
<dbReference type="PANTHER" id="PTHR34203">
    <property type="entry name" value="METHYLTRANSFERASE, FKBM FAMILY PROTEIN"/>
    <property type="match status" value="1"/>
</dbReference>
<name>A0A6J4I7V2_9ACTN</name>
<dbReference type="SUPFAM" id="SSF53335">
    <property type="entry name" value="S-adenosyl-L-methionine-dependent methyltransferases"/>
    <property type="match status" value="1"/>
</dbReference>
<protein>
    <recommendedName>
        <fullName evidence="1">Methyltransferase FkbM domain-containing protein</fullName>
    </recommendedName>
</protein>
<dbReference type="EMBL" id="CADCSZ010000119">
    <property type="protein sequence ID" value="CAA9244638.1"/>
    <property type="molecule type" value="Genomic_DNA"/>
</dbReference>
<dbReference type="InterPro" id="IPR006342">
    <property type="entry name" value="FkbM_mtfrase"/>
</dbReference>
<dbReference type="PANTHER" id="PTHR34203:SF15">
    <property type="entry name" value="SLL1173 PROTEIN"/>
    <property type="match status" value="1"/>
</dbReference>
<accession>A0A6J4I7V2</accession>
<dbReference type="Pfam" id="PF05050">
    <property type="entry name" value="Methyltransf_21"/>
    <property type="match status" value="1"/>
</dbReference>
<sequence length="234" mass="26011">MAEEALATPAPAFTANVRRNRFEDEQVRLMLAAILPPAANVVDVGAHGGEFLREVLRLAPEGQHIAFEPLPKLAARLTRLFPDVDVREVALCDQEGRSGFMRVRGALPYSGFRRRQYPPEAEDVQEIEVRTQRLDSALPAGYAPTLVKIDVEGAEESVLRGGMGTLREHRPVILFEHSAGGATYYSTTPAVIHGLLVDVLGYRIFDLAGDGPYDCTRFQEAFDQHRWINYLARP</sequence>
<evidence type="ECO:0000259" key="1">
    <source>
        <dbReference type="Pfam" id="PF05050"/>
    </source>
</evidence>
<proteinExistence type="predicted"/>